<evidence type="ECO:0000256" key="4">
    <source>
        <dbReference type="ARBA" id="ARBA00011956"/>
    </source>
</evidence>
<evidence type="ECO:0000256" key="7">
    <source>
        <dbReference type="ARBA" id="ARBA00022723"/>
    </source>
</evidence>
<feature type="binding site" evidence="14">
    <location>
        <position position="262"/>
    </location>
    <ligand>
        <name>Zn(2+)</name>
        <dbReference type="ChEBI" id="CHEBI:29105"/>
    </ligand>
</feature>
<dbReference type="Pfam" id="PF20511">
    <property type="entry name" value="PMI_typeI_cat"/>
    <property type="match status" value="1"/>
</dbReference>
<gene>
    <name evidence="16" type="primary">manA</name>
    <name evidence="16" type="ORF">H8E23_11175</name>
</gene>
<dbReference type="InterPro" id="IPR046457">
    <property type="entry name" value="PMI_typeI_cat"/>
</dbReference>
<evidence type="ECO:0000256" key="13">
    <source>
        <dbReference type="PIRSR" id="PIRSR001480-1"/>
    </source>
</evidence>
<feature type="active site" evidence="13">
    <location>
        <position position="281"/>
    </location>
</feature>
<proteinExistence type="inferred from homology"/>
<evidence type="ECO:0000256" key="11">
    <source>
        <dbReference type="ARBA" id="ARBA00030762"/>
    </source>
</evidence>
<dbReference type="EC" id="5.3.1.8" evidence="4"/>
<dbReference type="GO" id="GO:0004476">
    <property type="term" value="F:mannose-6-phosphate isomerase activity"/>
    <property type="evidence" value="ECO:0007669"/>
    <property type="project" value="UniProtKB-EC"/>
</dbReference>
<comment type="catalytic activity">
    <reaction evidence="1">
        <text>D-mannose 6-phosphate = D-fructose 6-phosphate</text>
        <dbReference type="Rhea" id="RHEA:12356"/>
        <dbReference type="ChEBI" id="CHEBI:58735"/>
        <dbReference type="ChEBI" id="CHEBI:61527"/>
        <dbReference type="EC" id="5.3.1.8"/>
    </reaction>
</comment>
<evidence type="ECO:0000256" key="14">
    <source>
        <dbReference type="PIRSR" id="PIRSR001480-2"/>
    </source>
</evidence>
<evidence type="ECO:0000256" key="6">
    <source>
        <dbReference type="ARBA" id="ARBA00022490"/>
    </source>
</evidence>
<dbReference type="PIRSF" id="PIRSF001480">
    <property type="entry name" value="Mannose-6-phosphate_isomerase"/>
    <property type="match status" value="1"/>
</dbReference>
<dbReference type="Gene3D" id="1.10.441.10">
    <property type="entry name" value="Phosphomannose Isomerase, domain 2"/>
    <property type="match status" value="1"/>
</dbReference>
<dbReference type="InterPro" id="IPR001250">
    <property type="entry name" value="Man6P_Isoase-1"/>
</dbReference>
<name>A0A8J6NN98_9BACT</name>
<evidence type="ECO:0000256" key="9">
    <source>
        <dbReference type="ARBA" id="ARBA00023235"/>
    </source>
</evidence>
<comment type="cofactor">
    <cofactor evidence="14">
        <name>Zn(2+)</name>
        <dbReference type="ChEBI" id="CHEBI:29105"/>
    </cofactor>
    <text evidence="14">Binds 1 zinc ion per subunit.</text>
</comment>
<organism evidence="16 17">
    <name type="scientific">Candidatus Desulfatibia profunda</name>
    <dbReference type="NCBI Taxonomy" id="2841695"/>
    <lineage>
        <taxon>Bacteria</taxon>
        <taxon>Pseudomonadati</taxon>
        <taxon>Thermodesulfobacteriota</taxon>
        <taxon>Desulfobacteria</taxon>
        <taxon>Desulfobacterales</taxon>
        <taxon>Desulfobacterales incertae sedis</taxon>
        <taxon>Candidatus Desulfatibia</taxon>
    </lineage>
</organism>
<evidence type="ECO:0000256" key="8">
    <source>
        <dbReference type="ARBA" id="ARBA00022833"/>
    </source>
</evidence>
<keyword evidence="6" id="KW-0963">Cytoplasm</keyword>
<dbReference type="Proteomes" id="UP000603434">
    <property type="component" value="Unassembled WGS sequence"/>
</dbReference>
<reference evidence="16 17" key="1">
    <citation type="submission" date="2020-08" db="EMBL/GenBank/DDBJ databases">
        <title>Bridging the membrane lipid divide: bacteria of the FCB group superphylum have the potential to synthesize archaeal ether lipids.</title>
        <authorList>
            <person name="Villanueva L."/>
            <person name="Von Meijenfeldt F.A.B."/>
            <person name="Westbye A.B."/>
            <person name="Yadav S."/>
            <person name="Hopmans E.C."/>
            <person name="Dutilh B.E."/>
            <person name="Sinninghe Damste J.S."/>
        </authorList>
    </citation>
    <scope>NUCLEOTIDE SEQUENCE [LARGE SCALE GENOMIC DNA]</scope>
    <source>
        <strain evidence="16">NIOZ-UU30</strain>
    </source>
</reference>
<evidence type="ECO:0000256" key="5">
    <source>
        <dbReference type="ARBA" id="ARBA00018236"/>
    </source>
</evidence>
<evidence type="ECO:0000256" key="3">
    <source>
        <dbReference type="ARBA" id="ARBA00010772"/>
    </source>
</evidence>
<dbReference type="NCBIfam" id="TIGR00218">
    <property type="entry name" value="manA"/>
    <property type="match status" value="1"/>
</dbReference>
<keyword evidence="9 16" id="KW-0413">Isomerase</keyword>
<evidence type="ECO:0000259" key="15">
    <source>
        <dbReference type="Pfam" id="PF20511"/>
    </source>
</evidence>
<dbReference type="Gene3D" id="2.60.120.10">
    <property type="entry name" value="Jelly Rolls"/>
    <property type="match status" value="2"/>
</dbReference>
<sequence>MKTIGLLKNTIQEYAWGSYTAIPELLGYDSPAGVPQAELWMGAHPKAPSMVKCDGRWMSLVEVIEQHPQDVLGKEVAAKFNNRLPYLFKVLAAAKPLSIQAHPSRSQATQGFERENKLKIPLDAGNRNYKDDNHKPECICALTPLWALNGFRKISKMLSLLEKACPHGLEGEIAKLRKKPDSQGLKRFFHSLMTMSGRRQKQIIDTALLNAQKLLKDNQAFEWMIHLQHEHPDDMGIFAPILLNLICLEPGQAMFLPAGELHAYLDGVGLELMANSDNVLRGGLTPKHVDVPELLNVLTFKERKITILSKKTINNCEAIYSCESEEFILSVITINKGKHYLSPSQRSMEIILCTEGNASIVDIERKETISLARGSSVMIPAAVKAYRIDGNATFYKASVPVQYYQNVSKEKDHGLHFRYS</sequence>
<evidence type="ECO:0000256" key="10">
    <source>
        <dbReference type="ARBA" id="ARBA00029741"/>
    </source>
</evidence>
<dbReference type="EMBL" id="JACNJH010000160">
    <property type="protein sequence ID" value="MBC8361950.1"/>
    <property type="molecule type" value="Genomic_DNA"/>
</dbReference>
<evidence type="ECO:0000313" key="16">
    <source>
        <dbReference type="EMBL" id="MBC8361950.1"/>
    </source>
</evidence>
<dbReference type="FunFam" id="2.60.120.10:FF:000030">
    <property type="entry name" value="Mannose-6-phosphate isomerase ManA"/>
    <property type="match status" value="1"/>
</dbReference>
<comment type="similarity">
    <text evidence="3">Belongs to the mannose-6-phosphate isomerase type 1 family.</text>
</comment>
<dbReference type="PRINTS" id="PR00714">
    <property type="entry name" value="MAN6PISMRASE"/>
</dbReference>
<dbReference type="GO" id="GO:0005829">
    <property type="term" value="C:cytosol"/>
    <property type="evidence" value="ECO:0007669"/>
    <property type="project" value="TreeGrafter"/>
</dbReference>
<dbReference type="CDD" id="cd07011">
    <property type="entry name" value="cupin_PMI_type_I_N"/>
    <property type="match status" value="1"/>
</dbReference>
<dbReference type="GO" id="GO:0009298">
    <property type="term" value="P:GDP-mannose biosynthetic process"/>
    <property type="evidence" value="ECO:0007669"/>
    <property type="project" value="InterPro"/>
</dbReference>
<dbReference type="PANTHER" id="PTHR10309">
    <property type="entry name" value="MANNOSE-6-PHOSPHATE ISOMERASE"/>
    <property type="match status" value="1"/>
</dbReference>
<evidence type="ECO:0000313" key="17">
    <source>
        <dbReference type="Proteomes" id="UP000603434"/>
    </source>
</evidence>
<protein>
    <recommendedName>
        <fullName evidence="5">Mannose-6-phosphate isomerase</fullName>
        <ecNumber evidence="4">5.3.1.8</ecNumber>
    </recommendedName>
    <alternativeName>
        <fullName evidence="10">Phosphohexomutase</fullName>
    </alternativeName>
    <alternativeName>
        <fullName evidence="11">Phosphomannose isomerase</fullName>
    </alternativeName>
</protein>
<dbReference type="AlphaFoldDB" id="A0A8J6NN98"/>
<comment type="caution">
    <text evidence="16">The sequence shown here is derived from an EMBL/GenBank/DDBJ whole genome shotgun (WGS) entry which is preliminary data.</text>
</comment>
<dbReference type="InterPro" id="IPR016305">
    <property type="entry name" value="Mannose-6-P_Isomerase"/>
</dbReference>
<dbReference type="InterPro" id="IPR014710">
    <property type="entry name" value="RmlC-like_jellyroll"/>
</dbReference>
<comment type="subcellular location">
    <subcellularLocation>
        <location evidence="2">Cytoplasm</location>
    </subcellularLocation>
</comment>
<keyword evidence="7 14" id="KW-0479">Metal-binding</keyword>
<dbReference type="GO" id="GO:0008270">
    <property type="term" value="F:zinc ion binding"/>
    <property type="evidence" value="ECO:0007669"/>
    <property type="project" value="InterPro"/>
</dbReference>
<dbReference type="SUPFAM" id="SSF51182">
    <property type="entry name" value="RmlC-like cupins"/>
    <property type="match status" value="1"/>
</dbReference>
<keyword evidence="8 14" id="KW-0862">Zinc</keyword>
<feature type="domain" description="Phosphomannose isomerase type I catalytic" evidence="15">
    <location>
        <begin position="7"/>
        <end position="153"/>
    </location>
</feature>
<dbReference type="PROSITE" id="PS00965">
    <property type="entry name" value="PMI_I_1"/>
    <property type="match status" value="1"/>
</dbReference>
<feature type="binding site" evidence="14">
    <location>
        <position position="137"/>
    </location>
    <ligand>
        <name>Zn(2+)</name>
        <dbReference type="ChEBI" id="CHEBI:29105"/>
    </ligand>
</feature>
<comment type="function">
    <text evidence="12">Involved in the conversion of glucose to GDP-L-fucose, which can be converted to L-fucose, a capsular polysaccharide.</text>
</comment>
<accession>A0A8J6NN98</accession>
<dbReference type="GO" id="GO:0005975">
    <property type="term" value="P:carbohydrate metabolic process"/>
    <property type="evidence" value="ECO:0007669"/>
    <property type="project" value="InterPro"/>
</dbReference>
<evidence type="ECO:0000256" key="12">
    <source>
        <dbReference type="ARBA" id="ARBA00058469"/>
    </source>
</evidence>
<dbReference type="InterPro" id="IPR018050">
    <property type="entry name" value="Pmannose_isomerase-type1_CS"/>
</dbReference>
<feature type="binding site" evidence="14">
    <location>
        <position position="100"/>
    </location>
    <ligand>
        <name>Zn(2+)</name>
        <dbReference type="ChEBI" id="CHEBI:29105"/>
    </ligand>
</feature>
<evidence type="ECO:0000256" key="1">
    <source>
        <dbReference type="ARBA" id="ARBA00000757"/>
    </source>
</evidence>
<feature type="binding site" evidence="14">
    <location>
        <position position="102"/>
    </location>
    <ligand>
        <name>Zn(2+)</name>
        <dbReference type="ChEBI" id="CHEBI:29105"/>
    </ligand>
</feature>
<evidence type="ECO:0000256" key="2">
    <source>
        <dbReference type="ARBA" id="ARBA00004496"/>
    </source>
</evidence>
<dbReference type="InterPro" id="IPR011051">
    <property type="entry name" value="RmlC_Cupin_sf"/>
</dbReference>
<dbReference type="PANTHER" id="PTHR10309:SF0">
    <property type="entry name" value="MANNOSE-6-PHOSPHATE ISOMERASE"/>
    <property type="match status" value="1"/>
</dbReference>